<evidence type="ECO:0000313" key="2">
    <source>
        <dbReference type="Proteomes" id="UP000033411"/>
    </source>
</evidence>
<sequence>MALPSLAFAQDAHMISGKAVPADQVAEVQAKCDELRAAPPAADAMAAAPAADKTAGWMADGAKIDLTKLTVALCDEGKFVATKK</sequence>
<gene>
    <name evidence="1" type="ORF">WH87_06175</name>
</gene>
<dbReference type="PATRIC" id="fig|1293439.3.peg.802"/>
<proteinExistence type="predicted"/>
<accession>A0A0F5QGA4</accession>
<reference evidence="1 2" key="1">
    <citation type="submission" date="2015-03" db="EMBL/GenBank/DDBJ databases">
        <authorList>
            <person name="Lepp D."/>
            <person name="Hassan Y.I."/>
            <person name="Li X.-Z."/>
            <person name="Zhou T."/>
        </authorList>
    </citation>
    <scope>NUCLEOTIDE SEQUENCE [LARGE SCALE GENOMIC DNA]</scope>
    <source>
        <strain evidence="1 2">E84</strain>
    </source>
</reference>
<organism evidence="1 2">
    <name type="scientific">Devosia epidermidihirudinis</name>
    <dbReference type="NCBI Taxonomy" id="1293439"/>
    <lineage>
        <taxon>Bacteria</taxon>
        <taxon>Pseudomonadati</taxon>
        <taxon>Pseudomonadota</taxon>
        <taxon>Alphaproteobacteria</taxon>
        <taxon>Hyphomicrobiales</taxon>
        <taxon>Devosiaceae</taxon>
        <taxon>Devosia</taxon>
    </lineage>
</organism>
<keyword evidence="2" id="KW-1185">Reference proteome</keyword>
<comment type="caution">
    <text evidence="1">The sequence shown here is derived from an EMBL/GenBank/DDBJ whole genome shotgun (WGS) entry which is preliminary data.</text>
</comment>
<protein>
    <submittedName>
        <fullName evidence="1">Uncharacterized protein</fullName>
    </submittedName>
</protein>
<name>A0A0F5QGA4_9HYPH</name>
<dbReference type="EMBL" id="LANJ01000011">
    <property type="protein sequence ID" value="KKC39728.1"/>
    <property type="molecule type" value="Genomic_DNA"/>
</dbReference>
<dbReference type="AlphaFoldDB" id="A0A0F5QGA4"/>
<dbReference type="Proteomes" id="UP000033411">
    <property type="component" value="Unassembled WGS sequence"/>
</dbReference>
<evidence type="ECO:0000313" key="1">
    <source>
        <dbReference type="EMBL" id="KKC39728.1"/>
    </source>
</evidence>